<proteinExistence type="inferred from homology"/>
<comment type="similarity">
    <text evidence="2">Belongs to the YjiK family.</text>
</comment>
<dbReference type="Pfam" id="PF06977">
    <property type="entry name" value="SdiA-regulated"/>
    <property type="match status" value="1"/>
</dbReference>
<organism evidence="5 6">
    <name type="scientific">Pseudomonas nitroreducens</name>
    <dbReference type="NCBI Taxonomy" id="46680"/>
    <lineage>
        <taxon>Bacteria</taxon>
        <taxon>Pseudomonadati</taxon>
        <taxon>Pseudomonadota</taxon>
        <taxon>Gammaproteobacteria</taxon>
        <taxon>Pseudomonadales</taxon>
        <taxon>Pseudomonadaceae</taxon>
        <taxon>Pseudomonas</taxon>
    </lineage>
</organism>
<dbReference type="RefSeq" id="WP_138213756.1">
    <property type="nucleotide sequence ID" value="NZ_VASG01000003.1"/>
</dbReference>
<reference evidence="6" key="2">
    <citation type="submission" date="2019-06" db="EMBL/GenBank/DDBJ databases">
        <title>AzeR, a transcriptional regulator that responds to azelaic acid in Pseudomonas nitroreducens.</title>
        <authorList>
            <person name="Bez C."/>
            <person name="Javvadi S.G."/>
            <person name="Bertani I."/>
            <person name="Devescovi G."/>
            <person name="Studholme D.J."/>
            <person name="Geller A."/>
            <person name="Levy A."/>
            <person name="Venturi V."/>
        </authorList>
    </citation>
    <scope>NUCLEOTIDE SEQUENCE [LARGE SCALE GENOMIC DNA]</scope>
    <source>
        <strain evidence="6">DSM 9128</strain>
    </source>
</reference>
<dbReference type="Proteomes" id="UP000307510">
    <property type="component" value="Unassembled WGS sequence"/>
</dbReference>
<accession>A0A5R9A7H6</accession>
<sequence>MRRLLKPRRLFLLLALLALAALLALGQSFRVYERVWFKFNEWRHAAQWQEQSLWLPDYRVVLEAQPIEGLKDNVSALTYDPDRQTLFTVTNKQNELVELSLEGKVLRRIALHGFGDTEAIEYISRNVYVITDETHQRLLRVELRDDTRELHAEDAQQLALALGRGGNSGFEGLAYDSQGKRLFVAKERNPVHIYEVRGFPYEQSEQPIAVHVVEDLEHNRNLFVRDLSSLQYDERSGHLLALSDESRLVLELSANGEPISSLSLLRGMQGLRRSVPQAEGIAMDDQGTLYLVSEPNLFYVFKKREAH</sequence>
<reference evidence="5 6" key="1">
    <citation type="submission" date="2019-05" db="EMBL/GenBank/DDBJ databases">
        <authorList>
            <person name="Moore K."/>
            <person name="O'Neill P."/>
            <person name="Farbos A."/>
            <person name="Studholme D.J."/>
        </authorList>
    </citation>
    <scope>NUCLEOTIDE SEQUENCE [LARGE SCALE GENOMIC DNA]</scope>
    <source>
        <strain evidence="5 6">DSM 9128</strain>
    </source>
</reference>
<comment type="subcellular location">
    <subcellularLocation>
        <location evidence="1">Cell membrane</location>
    </subcellularLocation>
</comment>
<keyword evidence="5" id="KW-0238">DNA-binding</keyword>
<dbReference type="GO" id="GO:0005886">
    <property type="term" value="C:plasma membrane"/>
    <property type="evidence" value="ECO:0007669"/>
    <property type="project" value="UniProtKB-SubCell"/>
</dbReference>
<evidence type="ECO:0000256" key="4">
    <source>
        <dbReference type="ARBA" id="ARBA00023136"/>
    </source>
</evidence>
<dbReference type="AlphaFoldDB" id="A0A5R9A7H6"/>
<dbReference type="EMBL" id="VASG01000003">
    <property type="protein sequence ID" value="TLP74651.1"/>
    <property type="molecule type" value="Genomic_DNA"/>
</dbReference>
<evidence type="ECO:0000256" key="2">
    <source>
        <dbReference type="ARBA" id="ARBA00009852"/>
    </source>
</evidence>
<gene>
    <name evidence="5" type="ORF">FEA48_10560</name>
</gene>
<evidence type="ECO:0000256" key="1">
    <source>
        <dbReference type="ARBA" id="ARBA00004236"/>
    </source>
</evidence>
<evidence type="ECO:0000256" key="3">
    <source>
        <dbReference type="ARBA" id="ARBA00022475"/>
    </source>
</evidence>
<evidence type="ECO:0000313" key="5">
    <source>
        <dbReference type="EMBL" id="TLP74651.1"/>
    </source>
</evidence>
<comment type="caution">
    <text evidence="5">The sequence shown here is derived from an EMBL/GenBank/DDBJ whole genome shotgun (WGS) entry which is preliminary data.</text>
</comment>
<dbReference type="GO" id="GO:0003677">
    <property type="term" value="F:DNA binding"/>
    <property type="evidence" value="ECO:0007669"/>
    <property type="project" value="UniProtKB-KW"/>
</dbReference>
<keyword evidence="4" id="KW-0472">Membrane</keyword>
<keyword evidence="3" id="KW-1003">Cell membrane</keyword>
<dbReference type="InterPro" id="IPR011042">
    <property type="entry name" value="6-blade_b-propeller_TolB-like"/>
</dbReference>
<evidence type="ECO:0000313" key="6">
    <source>
        <dbReference type="Proteomes" id="UP000307510"/>
    </source>
</evidence>
<name>A0A5R9A7H6_PSENT</name>
<protein>
    <submittedName>
        <fullName evidence="5">DNA-binding protein</fullName>
    </submittedName>
</protein>
<dbReference type="InterPro" id="IPR009722">
    <property type="entry name" value="YjiK/CarP"/>
</dbReference>
<dbReference type="SUPFAM" id="SSF50956">
    <property type="entry name" value="Thermostable phytase (3-phytase)"/>
    <property type="match status" value="1"/>
</dbReference>
<dbReference type="CDD" id="cd09971">
    <property type="entry name" value="SdiA-regulated"/>
    <property type="match status" value="1"/>
</dbReference>
<dbReference type="Gene3D" id="2.120.10.30">
    <property type="entry name" value="TolB, C-terminal domain"/>
    <property type="match status" value="1"/>
</dbReference>